<reference evidence="1" key="1">
    <citation type="submission" date="2020-02" db="EMBL/GenBank/DDBJ databases">
        <authorList>
            <person name="Meier V. D."/>
        </authorList>
    </citation>
    <scope>NUCLEOTIDE SEQUENCE</scope>
    <source>
        <strain evidence="1">AVDCRST_MAG26</strain>
    </source>
</reference>
<sequence>AIGTSSTPPRNCFRKLRAPAPTTLVHYLCSF</sequence>
<name>A0A6J4I9C5_9CHLR</name>
<dbReference type="AlphaFoldDB" id="A0A6J4I9C5"/>
<feature type="non-terminal residue" evidence="1">
    <location>
        <position position="1"/>
    </location>
</feature>
<accession>A0A6J4I9C5</accession>
<dbReference type="EMBL" id="CADCTK010000364">
    <property type="protein sequence ID" value="CAA9244021.1"/>
    <property type="molecule type" value="Genomic_DNA"/>
</dbReference>
<gene>
    <name evidence="1" type="ORF">AVDCRST_MAG26-1579</name>
</gene>
<evidence type="ECO:0000313" key="1">
    <source>
        <dbReference type="EMBL" id="CAA9244021.1"/>
    </source>
</evidence>
<protein>
    <submittedName>
        <fullName evidence="1">Uncharacterized protein</fullName>
    </submittedName>
</protein>
<organism evidence="1">
    <name type="scientific">uncultured Chloroflexia bacterium</name>
    <dbReference type="NCBI Taxonomy" id="1672391"/>
    <lineage>
        <taxon>Bacteria</taxon>
        <taxon>Bacillati</taxon>
        <taxon>Chloroflexota</taxon>
        <taxon>Chloroflexia</taxon>
        <taxon>environmental samples</taxon>
    </lineage>
</organism>
<proteinExistence type="predicted"/>
<feature type="non-terminal residue" evidence="1">
    <location>
        <position position="31"/>
    </location>
</feature>